<evidence type="ECO:0000313" key="1">
    <source>
        <dbReference type="EMBL" id="GFS94651.1"/>
    </source>
</evidence>
<comment type="caution">
    <text evidence="1">The sequence shown here is derived from an EMBL/GenBank/DDBJ whole genome shotgun (WGS) entry which is preliminary data.</text>
</comment>
<gene>
    <name evidence="1" type="ORF">NPIL_509261</name>
</gene>
<organism evidence="1 2">
    <name type="scientific">Nephila pilipes</name>
    <name type="common">Giant wood spider</name>
    <name type="synonym">Nephila maculata</name>
    <dbReference type="NCBI Taxonomy" id="299642"/>
    <lineage>
        <taxon>Eukaryota</taxon>
        <taxon>Metazoa</taxon>
        <taxon>Ecdysozoa</taxon>
        <taxon>Arthropoda</taxon>
        <taxon>Chelicerata</taxon>
        <taxon>Arachnida</taxon>
        <taxon>Araneae</taxon>
        <taxon>Araneomorphae</taxon>
        <taxon>Entelegynae</taxon>
        <taxon>Araneoidea</taxon>
        <taxon>Nephilidae</taxon>
        <taxon>Nephila</taxon>
    </lineage>
</organism>
<proteinExistence type="predicted"/>
<accession>A0A8X6N5M9</accession>
<evidence type="ECO:0000313" key="2">
    <source>
        <dbReference type="Proteomes" id="UP000887013"/>
    </source>
</evidence>
<keyword evidence="2" id="KW-1185">Reference proteome</keyword>
<sequence length="107" mass="12410">MQPSTPAFFGRVDRLKPSWTASYQGPFEVLKRTDKHFTIKRNDRTTTISIDRLKSSFLLNDTISTKEPFPVQKRNSPVVHASRFDSNVPVHTTTRFGRKVKFKPKFL</sequence>
<name>A0A8X6N5M9_NEPPI</name>
<reference evidence="1" key="1">
    <citation type="submission" date="2020-08" db="EMBL/GenBank/DDBJ databases">
        <title>Multicomponent nature underlies the extraordinary mechanical properties of spider dragline silk.</title>
        <authorList>
            <person name="Kono N."/>
            <person name="Nakamura H."/>
            <person name="Mori M."/>
            <person name="Yoshida Y."/>
            <person name="Ohtoshi R."/>
            <person name="Malay A.D."/>
            <person name="Moran D.A.P."/>
            <person name="Tomita M."/>
            <person name="Numata K."/>
            <person name="Arakawa K."/>
        </authorList>
    </citation>
    <scope>NUCLEOTIDE SEQUENCE</scope>
</reference>
<protein>
    <submittedName>
        <fullName evidence="1">Uncharacterized protein</fullName>
    </submittedName>
</protein>
<dbReference type="AlphaFoldDB" id="A0A8X6N5M9"/>
<dbReference type="Proteomes" id="UP000887013">
    <property type="component" value="Unassembled WGS sequence"/>
</dbReference>
<dbReference type="OrthoDB" id="6413908at2759"/>
<dbReference type="EMBL" id="BMAW01054125">
    <property type="protein sequence ID" value="GFS94651.1"/>
    <property type="molecule type" value="Genomic_DNA"/>
</dbReference>